<feature type="compositionally biased region" description="Polar residues" evidence="1">
    <location>
        <begin position="11"/>
        <end position="23"/>
    </location>
</feature>
<dbReference type="Proteomes" id="UP000782519">
    <property type="component" value="Unassembled WGS sequence"/>
</dbReference>
<gene>
    <name evidence="3" type="ORF">HZA66_05255</name>
</gene>
<evidence type="ECO:0000313" key="3">
    <source>
        <dbReference type="EMBL" id="MBI5128828.1"/>
    </source>
</evidence>
<evidence type="ECO:0000256" key="1">
    <source>
        <dbReference type="SAM" id="MobiDB-lite"/>
    </source>
</evidence>
<name>A0A933W112_RHOPL</name>
<feature type="compositionally biased region" description="Basic and acidic residues" evidence="1">
    <location>
        <begin position="1"/>
        <end position="10"/>
    </location>
</feature>
<evidence type="ECO:0000256" key="2">
    <source>
        <dbReference type="SAM" id="Phobius"/>
    </source>
</evidence>
<keyword evidence="2" id="KW-0472">Membrane</keyword>
<sequence>MSDPGSDTKQRNQQIADNESARQTASAVRVSGFAIAATVLIALAAFGWIFFGR</sequence>
<dbReference type="EMBL" id="JACRJB010000014">
    <property type="protein sequence ID" value="MBI5128828.1"/>
    <property type="molecule type" value="Genomic_DNA"/>
</dbReference>
<organism evidence="3 4">
    <name type="scientific">Rhodopseudomonas palustris</name>
    <dbReference type="NCBI Taxonomy" id="1076"/>
    <lineage>
        <taxon>Bacteria</taxon>
        <taxon>Pseudomonadati</taxon>
        <taxon>Pseudomonadota</taxon>
        <taxon>Alphaproteobacteria</taxon>
        <taxon>Hyphomicrobiales</taxon>
        <taxon>Nitrobacteraceae</taxon>
        <taxon>Rhodopseudomonas</taxon>
    </lineage>
</organism>
<proteinExistence type="predicted"/>
<accession>A0A933W112</accession>
<feature type="transmembrane region" description="Helical" evidence="2">
    <location>
        <begin position="30"/>
        <end position="51"/>
    </location>
</feature>
<keyword evidence="2" id="KW-1133">Transmembrane helix</keyword>
<feature type="region of interest" description="Disordered" evidence="1">
    <location>
        <begin position="1"/>
        <end position="23"/>
    </location>
</feature>
<comment type="caution">
    <text evidence="3">The sequence shown here is derived from an EMBL/GenBank/DDBJ whole genome shotgun (WGS) entry which is preliminary data.</text>
</comment>
<dbReference type="AlphaFoldDB" id="A0A933W112"/>
<keyword evidence="2" id="KW-0812">Transmembrane</keyword>
<protein>
    <submittedName>
        <fullName evidence="3">Uncharacterized protein</fullName>
    </submittedName>
</protein>
<reference evidence="3" key="1">
    <citation type="submission" date="2020-07" db="EMBL/GenBank/DDBJ databases">
        <title>Huge and variable diversity of episymbiotic CPR bacteria and DPANN archaea in groundwater ecosystems.</title>
        <authorList>
            <person name="He C.Y."/>
            <person name="Keren R."/>
            <person name="Whittaker M."/>
            <person name="Farag I.F."/>
            <person name="Doudna J."/>
            <person name="Cate J.H.D."/>
            <person name="Banfield J.F."/>
        </authorList>
    </citation>
    <scope>NUCLEOTIDE SEQUENCE</scope>
    <source>
        <strain evidence="3">NC_groundwater_1818_Pr3_B-0.1um_66_35</strain>
    </source>
</reference>
<evidence type="ECO:0000313" key="4">
    <source>
        <dbReference type="Proteomes" id="UP000782519"/>
    </source>
</evidence>